<feature type="compositionally biased region" description="Basic and acidic residues" evidence="5">
    <location>
        <begin position="1219"/>
        <end position="1235"/>
    </location>
</feature>
<evidence type="ECO:0000256" key="4">
    <source>
        <dbReference type="ARBA" id="ARBA00023212"/>
    </source>
</evidence>
<organism evidence="6 7">
    <name type="scientific">Neurospora tetraspora</name>
    <dbReference type="NCBI Taxonomy" id="94610"/>
    <lineage>
        <taxon>Eukaryota</taxon>
        <taxon>Fungi</taxon>
        <taxon>Dikarya</taxon>
        <taxon>Ascomycota</taxon>
        <taxon>Pezizomycotina</taxon>
        <taxon>Sordariomycetes</taxon>
        <taxon>Sordariomycetidae</taxon>
        <taxon>Sordariales</taxon>
        <taxon>Sordariaceae</taxon>
        <taxon>Neurospora</taxon>
    </lineage>
</organism>
<comment type="subcellular location">
    <subcellularLocation>
        <location evidence="1">Cytoplasm</location>
        <location evidence="1">Cytoskeleton</location>
    </subcellularLocation>
</comment>
<feature type="region of interest" description="Disordered" evidence="5">
    <location>
        <begin position="2273"/>
        <end position="2318"/>
    </location>
</feature>
<dbReference type="InterPro" id="IPR047149">
    <property type="entry name" value="KIF11-like"/>
</dbReference>
<reference evidence="6" key="1">
    <citation type="journal article" date="2023" name="Mol. Phylogenet. Evol.">
        <title>Genome-scale phylogeny and comparative genomics of the fungal order Sordariales.</title>
        <authorList>
            <person name="Hensen N."/>
            <person name="Bonometti L."/>
            <person name="Westerberg I."/>
            <person name="Brannstrom I.O."/>
            <person name="Guillou S."/>
            <person name="Cros-Aarteil S."/>
            <person name="Calhoun S."/>
            <person name="Haridas S."/>
            <person name="Kuo A."/>
            <person name="Mondo S."/>
            <person name="Pangilinan J."/>
            <person name="Riley R."/>
            <person name="LaButti K."/>
            <person name="Andreopoulos B."/>
            <person name="Lipzen A."/>
            <person name="Chen C."/>
            <person name="Yan M."/>
            <person name="Daum C."/>
            <person name="Ng V."/>
            <person name="Clum A."/>
            <person name="Steindorff A."/>
            <person name="Ohm R.A."/>
            <person name="Martin F."/>
            <person name="Silar P."/>
            <person name="Natvig D.O."/>
            <person name="Lalanne C."/>
            <person name="Gautier V."/>
            <person name="Ament-Velasquez S.L."/>
            <person name="Kruys A."/>
            <person name="Hutchinson M.I."/>
            <person name="Powell A.J."/>
            <person name="Barry K."/>
            <person name="Miller A.N."/>
            <person name="Grigoriev I.V."/>
            <person name="Debuchy R."/>
            <person name="Gladieux P."/>
            <person name="Hiltunen Thoren M."/>
            <person name="Johannesson H."/>
        </authorList>
    </citation>
    <scope>NUCLEOTIDE SEQUENCE</scope>
    <source>
        <strain evidence="6">CBS 560.94</strain>
    </source>
</reference>
<feature type="compositionally biased region" description="Basic and acidic residues" evidence="5">
    <location>
        <begin position="1425"/>
        <end position="1435"/>
    </location>
</feature>
<feature type="compositionally biased region" description="Low complexity" evidence="5">
    <location>
        <begin position="2293"/>
        <end position="2306"/>
    </location>
</feature>
<dbReference type="EMBL" id="JAUEPP010000004">
    <property type="protein sequence ID" value="KAK3345685.1"/>
    <property type="molecule type" value="Genomic_DNA"/>
</dbReference>
<feature type="region of interest" description="Disordered" evidence="5">
    <location>
        <begin position="649"/>
        <end position="721"/>
    </location>
</feature>
<feature type="compositionally biased region" description="Basic and acidic residues" evidence="5">
    <location>
        <begin position="1873"/>
        <end position="1887"/>
    </location>
</feature>
<feature type="compositionally biased region" description="Basic and acidic residues" evidence="5">
    <location>
        <begin position="1548"/>
        <end position="1680"/>
    </location>
</feature>
<feature type="region of interest" description="Disordered" evidence="5">
    <location>
        <begin position="1740"/>
        <end position="1832"/>
    </location>
</feature>
<evidence type="ECO:0000313" key="7">
    <source>
        <dbReference type="Proteomes" id="UP001278500"/>
    </source>
</evidence>
<dbReference type="Proteomes" id="UP001278500">
    <property type="component" value="Unassembled WGS sequence"/>
</dbReference>
<feature type="compositionally biased region" description="Basic residues" evidence="5">
    <location>
        <begin position="1538"/>
        <end position="1547"/>
    </location>
</feature>
<protein>
    <submittedName>
        <fullName evidence="6">Uncharacterized protein</fullName>
    </submittedName>
</protein>
<feature type="region of interest" description="Disordered" evidence="5">
    <location>
        <begin position="1"/>
        <end position="39"/>
    </location>
</feature>
<feature type="compositionally biased region" description="Basic and acidic residues" evidence="5">
    <location>
        <begin position="2035"/>
        <end position="2050"/>
    </location>
</feature>
<feature type="compositionally biased region" description="Basic and acidic residues" evidence="5">
    <location>
        <begin position="675"/>
        <end position="689"/>
    </location>
</feature>
<feature type="compositionally biased region" description="Low complexity" evidence="5">
    <location>
        <begin position="1204"/>
        <end position="1216"/>
    </location>
</feature>
<evidence type="ECO:0000313" key="6">
    <source>
        <dbReference type="EMBL" id="KAK3345685.1"/>
    </source>
</evidence>
<feature type="compositionally biased region" description="Basic and acidic residues" evidence="5">
    <location>
        <begin position="83"/>
        <end position="114"/>
    </location>
</feature>
<feature type="compositionally biased region" description="Basic and acidic residues" evidence="5">
    <location>
        <begin position="521"/>
        <end position="547"/>
    </location>
</feature>
<feature type="region of interest" description="Disordered" evidence="5">
    <location>
        <begin position="624"/>
        <end position="643"/>
    </location>
</feature>
<proteinExistence type="predicted"/>
<feature type="compositionally biased region" description="Basic and acidic residues" evidence="5">
    <location>
        <begin position="431"/>
        <end position="442"/>
    </location>
</feature>
<feature type="compositionally biased region" description="Polar residues" evidence="5">
    <location>
        <begin position="120"/>
        <end position="134"/>
    </location>
</feature>
<keyword evidence="7" id="KW-1185">Reference proteome</keyword>
<dbReference type="RefSeq" id="XP_062682298.1">
    <property type="nucleotide sequence ID" value="XM_062824630.1"/>
</dbReference>
<feature type="region of interest" description="Disordered" evidence="5">
    <location>
        <begin position="1105"/>
        <end position="1161"/>
    </location>
</feature>
<evidence type="ECO:0000256" key="1">
    <source>
        <dbReference type="ARBA" id="ARBA00004245"/>
    </source>
</evidence>
<reference evidence="6" key="2">
    <citation type="submission" date="2023-06" db="EMBL/GenBank/DDBJ databases">
        <authorList>
            <consortium name="Lawrence Berkeley National Laboratory"/>
            <person name="Haridas S."/>
            <person name="Hensen N."/>
            <person name="Bonometti L."/>
            <person name="Westerberg I."/>
            <person name="Brannstrom I.O."/>
            <person name="Guillou S."/>
            <person name="Cros-Aarteil S."/>
            <person name="Calhoun S."/>
            <person name="Kuo A."/>
            <person name="Mondo S."/>
            <person name="Pangilinan J."/>
            <person name="Riley R."/>
            <person name="Labutti K."/>
            <person name="Andreopoulos B."/>
            <person name="Lipzen A."/>
            <person name="Chen C."/>
            <person name="Yanf M."/>
            <person name="Daum C."/>
            <person name="Ng V."/>
            <person name="Clum A."/>
            <person name="Steindorff A."/>
            <person name="Ohm R."/>
            <person name="Martin F."/>
            <person name="Silar P."/>
            <person name="Natvig D."/>
            <person name="Lalanne C."/>
            <person name="Gautier V."/>
            <person name="Ament-Velasquez S.L."/>
            <person name="Kruys A."/>
            <person name="Hutchinson M.I."/>
            <person name="Powell A.J."/>
            <person name="Barry K."/>
            <person name="Miller A.N."/>
            <person name="Grigoriev I.V."/>
            <person name="Debuchy R."/>
            <person name="Gladieux P."/>
            <person name="Thoren M.H."/>
            <person name="Johannesson H."/>
        </authorList>
    </citation>
    <scope>NUCLEOTIDE SEQUENCE</scope>
    <source>
        <strain evidence="6">CBS 560.94</strain>
    </source>
</reference>
<keyword evidence="3" id="KW-0505">Motor protein</keyword>
<feature type="region of interest" description="Disordered" evidence="5">
    <location>
        <begin position="56"/>
        <end position="168"/>
    </location>
</feature>
<dbReference type="GO" id="GO:0072686">
    <property type="term" value="C:mitotic spindle"/>
    <property type="evidence" value="ECO:0007669"/>
    <property type="project" value="TreeGrafter"/>
</dbReference>
<feature type="compositionally biased region" description="Basic and acidic residues" evidence="5">
    <location>
        <begin position="1906"/>
        <end position="2028"/>
    </location>
</feature>
<accession>A0AAE0JGG1</accession>
<dbReference type="GO" id="GO:0008574">
    <property type="term" value="F:plus-end-directed microtubule motor activity"/>
    <property type="evidence" value="ECO:0007669"/>
    <property type="project" value="TreeGrafter"/>
</dbReference>
<name>A0AAE0JGG1_9PEZI</name>
<sequence>MSLSKPSKEPTPPPTPPSEPQATDIPLPESPLVLPPAGSPFWTTVAAQEIHHLGDIIDDKIQDNPNSVSDVDNTTNSMQESSTEERSLTPPAEAREDHQLVDLGDKNTDDKPTAMDDVDNTTTNSKRNSMSTSQDQERRSLTPPLDQVMNEPSEPEPEPEALRTLPKAKIPDMLAQLSQRITDLEAAEDAQNNGTCSTSRLLETQQRLRDATSSLLLDALAVASVVMAEEGGEDTEASVASVNPALVPLPSDDVNEDGLESGPEEYIEDFLLPSLASRAGDYLETVHYEDGNHEEEALQYPGPTGIQVPFPPSLSEYDVELELEEQNSPSLVPTFIADNLKAQNKDHQHLPDIIPTCTSYDDMDWSDLLPARAAPEDSSQATSSDSKSSLAVQLDPADVPLPEDDPFDVPLALHGHDDGSGLPDYSDLEALGDHGEIGDHGDLVLGDDESDSSQLFVDDGSPLPHWRTFLVTTSSEDKLEASPEEAQVKSDAHADVEADAGNAADAADDKQAECLLQEMVTGEKRPSKEEKGKGKAEQQDHDNHDSHPSSSISPCAQVVPPALNLSQQIVNTEYEAQQQQQQQEPEQMVSVSPRSPQVSPYSPAAMAPVALLAPPIAPVAPMGSILPDQHMGTDQLPPPQPVVVPELQQPEAAPCPGGGTQGQPTTPPTATVYVDVDKATEHEPKDDRYSPLPASSSPLLSRSSPYRVSKSSQPQPRESLLHSVPYTPAVVPWDEQRDLRLLPPLPEPERLPTYTRISKTTDNSRVMPMWFEGFSAQEWFLIEPAANLFYRRIRHHWHPYLPQWPPYIIGPTPLIMELSQIGKDGLAGEINILLHCERYSPPGFMPCQQLRSFTKFIRDCLSLQNIRDITVPDFQTVHECKTWLETVTKNGRMLSFMALHCHVERLRSGVSPGTHEFLDAIRDMGCQLGWNEGVYFSKTSVLQEFKHVPRYDSSSTPFISLRGNPNQQNLVNPGQHFDYGQGKSTDYCIALRADHPYLNIRVTLAALNTLSFEWPQWVGPPDAWVKSWDPCDEEVVGPPRRVRLAEIRVRRKDLYDEYVALKGRVDGWFENHPEPPRTALVAGGMGSRSCACRHCRYVTSHQHHHDGESECECDDETPSSSGNSSPRRTRSGFDGLQPFPRPRPLPEPPRPGFSSLADADGESILTKEELASVRRAERMVDKLDRNIDKGLLALNPLKRRKTGASAEQAEATNAEAENVDEKAAEPDTRTDAQKERQRRRNRKKKEQEKEAKKKKAARSEVVAESKAQIYESLKTGGFNREAIKDVLNETMAKIGPKSGAPEDESRGQVLANKDGLSPEEEARFRDSVKPLYAEHLRRKEAGDSTKLFGKFEIPADISEEDFFEAFLNNVVVVETNDKDGFAIDWKPDAEEGTQSQEALVDSKGGRCVPEEAQQSALDNQLGHASTEHSSVKEQEAPAEAVKPQPKDVHSTAGPSTHDVPDHDTSDVAQPKELDDIASADVSQPAAEPSTGPEAAPEAAPTVLPTDIPASPRDTPNHDATSTPNPPPLDKSKEASKAKKERRKLRKRLDREKEEARLREQAAAREELRRQAEARHQAELDRKVGEAQRKLDEEKARRLEQHQKEEAARLQRLKEEEARLQKVKEEEARRREEEEVRKRDEEQRLAEEEKKRQEEELRKEEERKKEEERIAEEKKRKFEEEARLQAEKEWYAMQEQKKLEEAVREEEARRLALEAKQNAELEARQKAELEAIRLAEVEAKLKAEEERKAEQKRKAAEAKRKADEAKKAAEEVKKKAEEARQKAEEDTRRKKEEEAKRIAEEKKRQAEAKRLAEEKRKAEAARQAEAKQQRQAELKQQVELERLAEEKRKADEEKGKADEAARQAEAAFQGELQRQAHEAERKAHEAAQKAKAAVQAELQQDAKKRKAAEAKKRAAEAKKKAVEEVERRRQADLEAAARRAQEEQQRRAREEAERLKREAQAVRKAEEEAIRRAMEEARVRREEEARIRREKEEAERLKREAEKLKKEVEEARERAEREEARKKAAEEVKRRKKAQRKAEAEAKRKTEAEAARVKAEGEEKLRQMLGIQQVDNSLTLAEQKATPFHEQQILLQEAWHQIDESLLLSQQAHNSLLRAQHHNSEAFRQLGEADLLLSLSQDVSQDCQTPQDAPSLISARHRFDEAILQAQEGYRLLQEAWDYHDSSMRTAEEGHRLLVEVGHEGEHHRSAQQYSLVEARHHNDEAFRRAEEGRRGLEEAFARMGISLQQSDKDMHHPHADNHSQTSEQEPHTILITTPPTTHHQLSDPEAETEETETLSSSFDSMSTTTSGDLPGNPSDDRPYEERLAAFINDQLVTYGVWDPESFYVRYDPCNPRGPRAHEMLVASERGSHGDAAGSDVRGVKEAWW</sequence>
<dbReference type="GeneID" id="87861784"/>
<feature type="compositionally biased region" description="Low complexity" evidence="5">
    <location>
        <begin position="690"/>
        <end position="712"/>
    </location>
</feature>
<feature type="region of interest" description="Disordered" evidence="5">
    <location>
        <begin position="574"/>
        <end position="602"/>
    </location>
</feature>
<feature type="compositionally biased region" description="Polar residues" evidence="5">
    <location>
        <begin position="63"/>
        <end position="81"/>
    </location>
</feature>
<feature type="region of interest" description="Disordered" evidence="5">
    <location>
        <begin position="519"/>
        <end position="556"/>
    </location>
</feature>
<dbReference type="GO" id="GO:0090307">
    <property type="term" value="P:mitotic spindle assembly"/>
    <property type="evidence" value="ECO:0007669"/>
    <property type="project" value="TreeGrafter"/>
</dbReference>
<keyword evidence="4" id="KW-0206">Cytoskeleton</keyword>
<feature type="compositionally biased region" description="Basic and acidic residues" evidence="5">
    <location>
        <begin position="1458"/>
        <end position="1474"/>
    </location>
</feature>
<feature type="compositionally biased region" description="Pro residues" evidence="5">
    <location>
        <begin position="1139"/>
        <end position="1151"/>
    </location>
</feature>
<feature type="region of interest" description="Disordered" evidence="5">
    <location>
        <begin position="1293"/>
        <end position="1322"/>
    </location>
</feature>
<dbReference type="PANTHER" id="PTHR47970">
    <property type="entry name" value="KINESIN-LIKE PROTEIN KIF11"/>
    <property type="match status" value="1"/>
</dbReference>
<dbReference type="PANTHER" id="PTHR47970:SF12">
    <property type="entry name" value="KINESIN FAMILY MEMBER 11"/>
    <property type="match status" value="1"/>
</dbReference>
<dbReference type="GO" id="GO:0005876">
    <property type="term" value="C:spindle microtubule"/>
    <property type="evidence" value="ECO:0007669"/>
    <property type="project" value="TreeGrafter"/>
</dbReference>
<feature type="compositionally biased region" description="Pro residues" evidence="5">
    <location>
        <begin position="9"/>
        <end position="19"/>
    </location>
</feature>
<feature type="region of interest" description="Disordered" evidence="5">
    <location>
        <begin position="1844"/>
        <end position="2050"/>
    </location>
</feature>
<feature type="region of interest" description="Disordered" evidence="5">
    <location>
        <begin position="1200"/>
        <end position="1266"/>
    </location>
</feature>
<dbReference type="GO" id="GO:0051231">
    <property type="term" value="P:spindle elongation"/>
    <property type="evidence" value="ECO:0007669"/>
    <property type="project" value="TreeGrafter"/>
</dbReference>
<feature type="compositionally biased region" description="Basic and acidic residues" evidence="5">
    <location>
        <begin position="1844"/>
        <end position="1861"/>
    </location>
</feature>
<comment type="caution">
    <text evidence="6">The sequence shown here is derived from an EMBL/GenBank/DDBJ whole genome shotgun (WGS) entry which is preliminary data.</text>
</comment>
<evidence type="ECO:0000256" key="2">
    <source>
        <dbReference type="ARBA" id="ARBA00022490"/>
    </source>
</evidence>
<feature type="region of interest" description="Disordered" evidence="5">
    <location>
        <begin position="1383"/>
        <end position="1680"/>
    </location>
</feature>
<feature type="compositionally biased region" description="Basic and acidic residues" evidence="5">
    <location>
        <begin position="1245"/>
        <end position="1263"/>
    </location>
</feature>
<evidence type="ECO:0000256" key="3">
    <source>
        <dbReference type="ARBA" id="ARBA00023175"/>
    </source>
</evidence>
<gene>
    <name evidence="6" type="ORF">B0H65DRAFT_426410</name>
</gene>
<feature type="region of interest" description="Disordered" evidence="5">
    <location>
        <begin position="414"/>
        <end position="459"/>
    </location>
</feature>
<keyword evidence="2" id="KW-0963">Cytoplasm</keyword>
<feature type="compositionally biased region" description="Low complexity" evidence="5">
    <location>
        <begin position="1484"/>
        <end position="1505"/>
    </location>
</feature>
<evidence type="ECO:0000256" key="5">
    <source>
        <dbReference type="SAM" id="MobiDB-lite"/>
    </source>
</evidence>